<accession>A0A1F4VBV0</accession>
<proteinExistence type="predicted"/>
<dbReference type="Proteomes" id="UP000178127">
    <property type="component" value="Unassembled WGS sequence"/>
</dbReference>
<dbReference type="EMBL" id="MEVD01000001">
    <property type="protein sequence ID" value="OGC54644.1"/>
    <property type="molecule type" value="Genomic_DNA"/>
</dbReference>
<reference evidence="1 2" key="1">
    <citation type="journal article" date="2016" name="Nat. Commun.">
        <title>Thousands of microbial genomes shed light on interconnected biogeochemical processes in an aquifer system.</title>
        <authorList>
            <person name="Anantharaman K."/>
            <person name="Brown C.T."/>
            <person name="Hug L.A."/>
            <person name="Sharon I."/>
            <person name="Castelle C.J."/>
            <person name="Probst A.J."/>
            <person name="Thomas B.C."/>
            <person name="Singh A."/>
            <person name="Wilkins M.J."/>
            <person name="Karaoz U."/>
            <person name="Brodie E.L."/>
            <person name="Williams K.H."/>
            <person name="Hubbard S.S."/>
            <person name="Banfield J.F."/>
        </authorList>
    </citation>
    <scope>NUCLEOTIDE SEQUENCE [LARGE SCALE GENOMIC DNA]</scope>
</reference>
<gene>
    <name evidence="1" type="ORF">A3D91_03455</name>
</gene>
<organism evidence="1 2">
    <name type="scientific">candidate division WWE3 bacterium RIFCSPHIGHO2_02_FULL_38_14</name>
    <dbReference type="NCBI Taxonomy" id="1802620"/>
    <lineage>
        <taxon>Bacteria</taxon>
        <taxon>Katanobacteria</taxon>
    </lineage>
</organism>
<name>A0A1F4VBV0_UNCKA</name>
<protein>
    <submittedName>
        <fullName evidence="1">Uncharacterized protein</fullName>
    </submittedName>
</protein>
<comment type="caution">
    <text evidence="1">The sequence shown here is derived from an EMBL/GenBank/DDBJ whole genome shotgun (WGS) entry which is preliminary data.</text>
</comment>
<dbReference type="AlphaFoldDB" id="A0A1F4VBV0"/>
<evidence type="ECO:0000313" key="1">
    <source>
        <dbReference type="EMBL" id="OGC54644.1"/>
    </source>
</evidence>
<evidence type="ECO:0000313" key="2">
    <source>
        <dbReference type="Proteomes" id="UP000178127"/>
    </source>
</evidence>
<sequence>MLSSTIKTVFNQKTNINSDTFQNEYESFSSGNNYMREMYVGDKIVKLCGGTFSNRLLIDEICVIFHFYFDNVAIPKLNKLRLP</sequence>